<dbReference type="CDD" id="cd04301">
    <property type="entry name" value="NAT_SF"/>
    <property type="match status" value="1"/>
</dbReference>
<comment type="caution">
    <text evidence="2">The sequence shown here is derived from an EMBL/GenBank/DDBJ whole genome shotgun (WGS) entry which is preliminary data.</text>
</comment>
<evidence type="ECO:0000313" key="3">
    <source>
        <dbReference type="Proteomes" id="UP000555411"/>
    </source>
</evidence>
<feature type="domain" description="N-acetyltransferase" evidence="1">
    <location>
        <begin position="89"/>
        <end position="234"/>
    </location>
</feature>
<dbReference type="AlphaFoldDB" id="A0A842I493"/>
<dbReference type="SUPFAM" id="SSF55729">
    <property type="entry name" value="Acyl-CoA N-acyltransferases (Nat)"/>
    <property type="match status" value="1"/>
</dbReference>
<name>A0A842I493_9RHOB</name>
<dbReference type="GO" id="GO:0016747">
    <property type="term" value="F:acyltransferase activity, transferring groups other than amino-acyl groups"/>
    <property type="evidence" value="ECO:0007669"/>
    <property type="project" value="InterPro"/>
</dbReference>
<accession>A0A842I493</accession>
<proteinExistence type="predicted"/>
<dbReference type="Proteomes" id="UP000555411">
    <property type="component" value="Unassembled WGS sequence"/>
</dbReference>
<organism evidence="2 3">
    <name type="scientific">Paragemmobacter straminiformis</name>
    <dbReference type="NCBI Taxonomy" id="2045119"/>
    <lineage>
        <taxon>Bacteria</taxon>
        <taxon>Pseudomonadati</taxon>
        <taxon>Pseudomonadota</taxon>
        <taxon>Alphaproteobacteria</taxon>
        <taxon>Rhodobacterales</taxon>
        <taxon>Paracoccaceae</taxon>
        <taxon>Paragemmobacter</taxon>
    </lineage>
</organism>
<keyword evidence="2" id="KW-0808">Transferase</keyword>
<reference evidence="2 3" key="1">
    <citation type="journal article" date="2017" name="Int. J. Syst. Evol. Microbiol.">
        <title>Gemmobacter straminiformis sp. nov., isolated from an artificial fountain.</title>
        <authorList>
            <person name="Kang J.Y."/>
            <person name="Kim M.J."/>
            <person name="Chun J."/>
            <person name="Son K.P."/>
            <person name="Jahng K.Y."/>
        </authorList>
    </citation>
    <scope>NUCLEOTIDE SEQUENCE [LARGE SCALE GENOMIC DNA]</scope>
    <source>
        <strain evidence="2 3">CAM-8</strain>
    </source>
</reference>
<dbReference type="Pfam" id="PF00583">
    <property type="entry name" value="Acetyltransf_1"/>
    <property type="match status" value="1"/>
</dbReference>
<dbReference type="Gene3D" id="3.40.630.30">
    <property type="match status" value="1"/>
</dbReference>
<dbReference type="PROSITE" id="PS51186">
    <property type="entry name" value="GNAT"/>
    <property type="match status" value="1"/>
</dbReference>
<sequence length="234" mass="24599">MIDLPALTEATWPPAAKHAVGPWIVREGQGAGQRVSATSASGVWAGADIPQAEAAMRALGQSPIFVIWPDDAALDAALAARGYRINDPVVAYAAPTAALADPAPPFLTTFPHWPPLGIATALWFESGLNPARLAVMERVAVPKCVILGRNGDRAAGVAFVALHGKTAMLHALEVAPAYRRQGTAHNILRAAALWAQDHGADTLALLVTEANAGARALYASLNMSVVGHYHYRKL</sequence>
<dbReference type="EMBL" id="JACLQD010000001">
    <property type="protein sequence ID" value="MBC2834476.1"/>
    <property type="molecule type" value="Genomic_DNA"/>
</dbReference>
<dbReference type="RefSeq" id="WP_185796075.1">
    <property type="nucleotide sequence ID" value="NZ_JACLQD010000001.1"/>
</dbReference>
<keyword evidence="3" id="KW-1185">Reference proteome</keyword>
<protein>
    <submittedName>
        <fullName evidence="2">GNAT family N-acetyltransferase</fullName>
    </submittedName>
</protein>
<evidence type="ECO:0000313" key="2">
    <source>
        <dbReference type="EMBL" id="MBC2834476.1"/>
    </source>
</evidence>
<dbReference type="InterPro" id="IPR000182">
    <property type="entry name" value="GNAT_dom"/>
</dbReference>
<dbReference type="InterPro" id="IPR016181">
    <property type="entry name" value="Acyl_CoA_acyltransferase"/>
</dbReference>
<evidence type="ECO:0000259" key="1">
    <source>
        <dbReference type="PROSITE" id="PS51186"/>
    </source>
</evidence>
<gene>
    <name evidence="2" type="ORF">H7F16_03095</name>
</gene>